<dbReference type="GO" id="GO:0008710">
    <property type="term" value="F:8-amino-7-oxononanoate synthase activity"/>
    <property type="evidence" value="ECO:0007669"/>
    <property type="project" value="UniProtKB-EC"/>
</dbReference>
<dbReference type="Proteomes" id="UP000254794">
    <property type="component" value="Unassembled WGS sequence"/>
</dbReference>
<comment type="cofactor">
    <cofactor evidence="1 4">
        <name>pyridoxal 5'-phosphate</name>
        <dbReference type="ChEBI" id="CHEBI:597326"/>
    </cofactor>
</comment>
<evidence type="ECO:0000256" key="3">
    <source>
        <dbReference type="ARBA" id="ARBA00022898"/>
    </source>
</evidence>
<keyword evidence="7" id="KW-1185">Reference proteome</keyword>
<keyword evidence="3 4" id="KW-0663">Pyridoxal phosphate</keyword>
<gene>
    <name evidence="6" type="primary">bioF_1</name>
    <name evidence="6" type="ORF">NCTC13316_00521</name>
</gene>
<dbReference type="GO" id="GO:0030170">
    <property type="term" value="F:pyridoxal phosphate binding"/>
    <property type="evidence" value="ECO:0007669"/>
    <property type="project" value="InterPro"/>
</dbReference>
<dbReference type="EC" id="2.3.1.47" evidence="6"/>
<evidence type="ECO:0000256" key="4">
    <source>
        <dbReference type="RuleBase" id="RU003693"/>
    </source>
</evidence>
<name>A0A378JJV1_9GAMM</name>
<dbReference type="PANTHER" id="PTHR13693">
    <property type="entry name" value="CLASS II AMINOTRANSFERASE/8-AMINO-7-OXONONANOATE SYNTHASE"/>
    <property type="match status" value="1"/>
</dbReference>
<keyword evidence="6" id="KW-0032">Aminotransferase</keyword>
<sequence>MPLKTISDIFENNDRLQLGTVRTKCQMNKITSVKEIAKAYEYAKHKLLQAKEWGYENFTDMGSNASGLIRSDASPAIEKECIIWSINHYFGLNRHPEVIQSAIKALQEYGTGSGTSAMSGGHSSLHKQLEKRLAEVMKKEAAILFSTGFTANFGALSALGKSGKALFLLDQECHASIFDGVKVTGCNYLLFKHNDINELERFLIKNASEYENIFVVVESVYSMSGEEAPLKKIIKLKKKYPFYLYVDEAHGFGLYDVGGLCNQLGLSADVDFIVTTLSKSVASVGGVVACNYQFKTFFQVEATAYMFQAAMTPADVATALTALNIIEREPQLQQEIWEKTAYFRQGLISKGFDTGKGTSPIISMYIRNIDLLYQFSKLLFEQGIFVTPITYPAVSPSEVRFRFIVNNGHTYEQIDYTLSVLATIGKDLGVI</sequence>
<dbReference type="InterPro" id="IPR015424">
    <property type="entry name" value="PyrdxlP-dep_Trfase"/>
</dbReference>
<dbReference type="InterPro" id="IPR015422">
    <property type="entry name" value="PyrdxlP-dep_Trfase_small"/>
</dbReference>
<dbReference type="OrthoDB" id="9807157at2"/>
<evidence type="ECO:0000313" key="7">
    <source>
        <dbReference type="Proteomes" id="UP000254794"/>
    </source>
</evidence>
<dbReference type="Gene3D" id="3.90.1150.10">
    <property type="entry name" value="Aspartate Aminotransferase, domain 1"/>
    <property type="match status" value="1"/>
</dbReference>
<protein>
    <submittedName>
        <fullName evidence="6">Aminotransferase</fullName>
        <ecNumber evidence="6">2.3.1.47</ecNumber>
    </submittedName>
</protein>
<dbReference type="GO" id="GO:0008483">
    <property type="term" value="F:transaminase activity"/>
    <property type="evidence" value="ECO:0007669"/>
    <property type="project" value="UniProtKB-KW"/>
</dbReference>
<dbReference type="InterPro" id="IPR050087">
    <property type="entry name" value="AON_synthase_class-II"/>
</dbReference>
<dbReference type="EMBL" id="UGOD01000001">
    <property type="protein sequence ID" value="STX50440.1"/>
    <property type="molecule type" value="Genomic_DNA"/>
</dbReference>
<dbReference type="PANTHER" id="PTHR13693:SF3">
    <property type="entry name" value="LD36009P"/>
    <property type="match status" value="1"/>
</dbReference>
<comment type="similarity">
    <text evidence="4">Belongs to the class-II pyridoxal-phosphate-dependent aminotransferase family.</text>
</comment>
<dbReference type="InterPro" id="IPR015421">
    <property type="entry name" value="PyrdxlP-dep_Trfase_major"/>
</dbReference>
<dbReference type="SUPFAM" id="SSF53383">
    <property type="entry name" value="PLP-dependent transferases"/>
    <property type="match status" value="1"/>
</dbReference>
<evidence type="ECO:0000256" key="1">
    <source>
        <dbReference type="ARBA" id="ARBA00001933"/>
    </source>
</evidence>
<accession>A0A378JJV1</accession>
<reference evidence="6 7" key="1">
    <citation type="submission" date="2018-06" db="EMBL/GenBank/DDBJ databases">
        <authorList>
            <consortium name="Pathogen Informatics"/>
            <person name="Doyle S."/>
        </authorList>
    </citation>
    <scope>NUCLEOTIDE SEQUENCE [LARGE SCALE GENOMIC DNA]</scope>
    <source>
        <strain evidence="6 7">NCTC13316</strain>
    </source>
</reference>
<organism evidence="6 7">
    <name type="scientific">Legionella busanensis</name>
    <dbReference type="NCBI Taxonomy" id="190655"/>
    <lineage>
        <taxon>Bacteria</taxon>
        <taxon>Pseudomonadati</taxon>
        <taxon>Pseudomonadota</taxon>
        <taxon>Gammaproteobacteria</taxon>
        <taxon>Legionellales</taxon>
        <taxon>Legionellaceae</taxon>
        <taxon>Legionella</taxon>
    </lineage>
</organism>
<keyword evidence="6" id="KW-0012">Acyltransferase</keyword>
<evidence type="ECO:0000259" key="5">
    <source>
        <dbReference type="Pfam" id="PF00155"/>
    </source>
</evidence>
<dbReference type="InterPro" id="IPR004839">
    <property type="entry name" value="Aminotransferase_I/II_large"/>
</dbReference>
<proteinExistence type="inferred from homology"/>
<evidence type="ECO:0000313" key="6">
    <source>
        <dbReference type="EMBL" id="STX50440.1"/>
    </source>
</evidence>
<keyword evidence="2 6" id="KW-0808">Transferase</keyword>
<evidence type="ECO:0000256" key="2">
    <source>
        <dbReference type="ARBA" id="ARBA00022679"/>
    </source>
</evidence>
<dbReference type="Gene3D" id="3.40.640.10">
    <property type="entry name" value="Type I PLP-dependent aspartate aminotransferase-like (Major domain)"/>
    <property type="match status" value="1"/>
</dbReference>
<dbReference type="PROSITE" id="PS00599">
    <property type="entry name" value="AA_TRANSFER_CLASS_2"/>
    <property type="match status" value="1"/>
</dbReference>
<dbReference type="RefSeq" id="WP_115330159.1">
    <property type="nucleotide sequence ID" value="NZ_CAAAHP010000004.1"/>
</dbReference>
<dbReference type="AlphaFoldDB" id="A0A378JJV1"/>
<feature type="domain" description="Aminotransferase class I/classII large" evidence="5">
    <location>
        <begin position="80"/>
        <end position="420"/>
    </location>
</feature>
<dbReference type="Pfam" id="PF00155">
    <property type="entry name" value="Aminotran_1_2"/>
    <property type="match status" value="1"/>
</dbReference>
<dbReference type="InterPro" id="IPR001917">
    <property type="entry name" value="Aminotrans_II_pyridoxalP_BS"/>
</dbReference>